<evidence type="ECO:0000313" key="3">
    <source>
        <dbReference type="Proteomes" id="UP000794436"/>
    </source>
</evidence>
<dbReference type="PANTHER" id="PTHR35796:SF3">
    <property type="entry name" value="BHLH DOMAIN-CONTAINING PROTEIN"/>
    <property type="match status" value="1"/>
</dbReference>
<feature type="region of interest" description="Disordered" evidence="1">
    <location>
        <begin position="21"/>
        <end position="58"/>
    </location>
</feature>
<evidence type="ECO:0000256" key="1">
    <source>
        <dbReference type="SAM" id="MobiDB-lite"/>
    </source>
</evidence>
<dbReference type="OrthoDB" id="64619at2759"/>
<evidence type="ECO:0000313" key="2">
    <source>
        <dbReference type="EMBL" id="TMW60510.1"/>
    </source>
</evidence>
<feature type="compositionally biased region" description="Low complexity" evidence="1">
    <location>
        <begin position="28"/>
        <end position="41"/>
    </location>
</feature>
<dbReference type="Proteomes" id="UP000794436">
    <property type="component" value="Unassembled WGS sequence"/>
</dbReference>
<dbReference type="EMBL" id="SPLM01000108">
    <property type="protein sequence ID" value="TMW60510.1"/>
    <property type="molecule type" value="Genomic_DNA"/>
</dbReference>
<dbReference type="AlphaFoldDB" id="A0A8K1FEG2"/>
<protein>
    <submittedName>
        <fullName evidence="2">Uncharacterized protein</fullName>
    </submittedName>
</protein>
<sequence>MSWLETELQDDPATLQAALALLDEMDGTPATSESSSSPEASVNATADDGDTLEIEDVKKRRGNVTRNRQRDELLYLRDKVTEMEETLKSLKRNRVPTESEGAMVASKSTQIWEEMAGRQQKQRRVVELENAKLRAALRTQLKVGKDLMRLIQKSSQVQDGTSSLVKRREITFVPAELTTEEHFARLLDLYCLTDNVFSSVPPGENITTLRDISTSEENPNTTTLVSYATWTMPFSMESVLKATWESVAREMVKKEPNFDLALDDKEDTMAAVFHWDTQIIFKWMQGEIAGTMVAQKFPHHAQNEAVVVFNLAAQLTPSLPRSFDDMKLAEDCWMRIRTVPSDSELDTVTMTQIQINRRLQLEIVTNETVSQRRKAGLLTDFVFSQAESAGKWRQEMIENLLFDSKLG</sequence>
<accession>A0A8K1FEG2</accession>
<keyword evidence="3" id="KW-1185">Reference proteome</keyword>
<organism evidence="2 3">
    <name type="scientific">Pythium oligandrum</name>
    <name type="common">Mycoparasitic fungus</name>
    <dbReference type="NCBI Taxonomy" id="41045"/>
    <lineage>
        <taxon>Eukaryota</taxon>
        <taxon>Sar</taxon>
        <taxon>Stramenopiles</taxon>
        <taxon>Oomycota</taxon>
        <taxon>Peronosporomycetes</taxon>
        <taxon>Pythiales</taxon>
        <taxon>Pythiaceae</taxon>
        <taxon>Pythium</taxon>
    </lineage>
</organism>
<reference evidence="2" key="1">
    <citation type="submission" date="2019-03" db="EMBL/GenBank/DDBJ databases">
        <title>Long read genome sequence of the mycoparasitic Pythium oligandrum ATCC 38472 isolated from sugarbeet rhizosphere.</title>
        <authorList>
            <person name="Gaulin E."/>
        </authorList>
    </citation>
    <scope>NUCLEOTIDE SEQUENCE</scope>
    <source>
        <strain evidence="2">ATCC 38472_TT</strain>
    </source>
</reference>
<name>A0A8K1FEG2_PYTOL</name>
<gene>
    <name evidence="2" type="ORF">Poli38472_000552</name>
</gene>
<comment type="caution">
    <text evidence="2">The sequence shown here is derived from an EMBL/GenBank/DDBJ whole genome shotgun (WGS) entry which is preliminary data.</text>
</comment>
<dbReference type="PANTHER" id="PTHR35796">
    <property type="entry name" value="HYPOTHETICAL CYTOSOLIC PROTEIN"/>
    <property type="match status" value="1"/>
</dbReference>
<proteinExistence type="predicted"/>